<organism evidence="1 2">
    <name type="scientific">Phytophthora infestans</name>
    <name type="common">Potato late blight agent</name>
    <name type="synonym">Botrytis infestans</name>
    <dbReference type="NCBI Taxonomy" id="4787"/>
    <lineage>
        <taxon>Eukaryota</taxon>
        <taxon>Sar</taxon>
        <taxon>Stramenopiles</taxon>
        <taxon>Oomycota</taxon>
        <taxon>Peronosporomycetes</taxon>
        <taxon>Peronosporales</taxon>
        <taxon>Peronosporaceae</taxon>
        <taxon>Phytophthora</taxon>
    </lineage>
</organism>
<dbReference type="EMBL" id="JAACNO010001639">
    <property type="protein sequence ID" value="KAF4138738.1"/>
    <property type="molecule type" value="Genomic_DNA"/>
</dbReference>
<accession>A0A8S9UJU6</accession>
<evidence type="ECO:0000313" key="2">
    <source>
        <dbReference type="Proteomes" id="UP000704712"/>
    </source>
</evidence>
<protein>
    <submittedName>
        <fullName evidence="1">Uncharacterized protein</fullName>
    </submittedName>
</protein>
<dbReference type="Proteomes" id="UP000704712">
    <property type="component" value="Unassembled WGS sequence"/>
</dbReference>
<gene>
    <name evidence="1" type="ORF">GN958_ATG12068</name>
</gene>
<sequence>MDETYWGVLHSAFSDVLGISGDVMFDYSLEESEAETDSRLTVPKLDKKPPLVQLAVVMQTGMEAIATARTTRKDSPGQLQEVHEKINAQHTESMRMQQRQVKILELIASKFMKD</sequence>
<evidence type="ECO:0000313" key="1">
    <source>
        <dbReference type="EMBL" id="KAF4138738.1"/>
    </source>
</evidence>
<proteinExistence type="predicted"/>
<comment type="caution">
    <text evidence="1">The sequence shown here is derived from an EMBL/GenBank/DDBJ whole genome shotgun (WGS) entry which is preliminary data.</text>
</comment>
<name>A0A8S9UJU6_PHYIN</name>
<reference evidence="1" key="1">
    <citation type="submission" date="2020-03" db="EMBL/GenBank/DDBJ databases">
        <title>Hybrid Assembly of Korean Phytophthora infestans isolates.</title>
        <authorList>
            <person name="Prokchorchik M."/>
            <person name="Lee Y."/>
            <person name="Seo J."/>
            <person name="Cho J.-H."/>
            <person name="Park Y.-E."/>
            <person name="Jang D.-C."/>
            <person name="Im J.-S."/>
            <person name="Choi J.-G."/>
            <person name="Park H.-J."/>
            <person name="Lee G.-B."/>
            <person name="Lee Y.-G."/>
            <person name="Hong S.-Y."/>
            <person name="Cho K."/>
            <person name="Sohn K.H."/>
        </authorList>
    </citation>
    <scope>NUCLEOTIDE SEQUENCE</scope>
    <source>
        <strain evidence="1">KR_2_A2</strain>
    </source>
</reference>
<dbReference type="AlphaFoldDB" id="A0A8S9UJU6"/>